<dbReference type="Gene3D" id="2.40.128.200">
    <property type="match status" value="1"/>
</dbReference>
<keyword evidence="4" id="KW-0449">Lipoprotein</keyword>
<evidence type="ECO:0000259" key="6">
    <source>
        <dbReference type="Pfam" id="PF09864"/>
    </source>
</evidence>
<keyword evidence="3" id="KW-0564">Palmitate</keyword>
<feature type="domain" description="C-type lysozyme inhibitor" evidence="6">
    <location>
        <begin position="160"/>
        <end position="224"/>
    </location>
</feature>
<dbReference type="SUPFAM" id="SSF141488">
    <property type="entry name" value="YdhA-like"/>
    <property type="match status" value="1"/>
</dbReference>
<keyword evidence="8" id="KW-1185">Reference proteome</keyword>
<name>A0ABN6FWQ1_9GAMM</name>
<evidence type="ECO:0000256" key="2">
    <source>
        <dbReference type="ARBA" id="ARBA00023136"/>
    </source>
</evidence>
<evidence type="ECO:0000256" key="5">
    <source>
        <dbReference type="SAM" id="SignalP"/>
    </source>
</evidence>
<reference evidence="7 8" key="1">
    <citation type="submission" date="2021-03" db="EMBL/GenBank/DDBJ databases">
        <title>Complete Genome Sequences of Two Lysobacter Strains Isolated from Sea Water (Lysobacter caseinilyticus) and Soil (Lysobacter helvus) in South Korea.</title>
        <authorList>
            <person name="Watanabe Y."/>
            <person name="Arakawa K."/>
        </authorList>
    </citation>
    <scope>NUCLEOTIDE SEQUENCE [LARGE SCALE GENOMIC DNA]</scope>
    <source>
        <strain evidence="7 8">KVB24</strain>
    </source>
</reference>
<keyword evidence="1 5" id="KW-0732">Signal</keyword>
<accession>A0ABN6FWQ1</accession>
<dbReference type="Proteomes" id="UP000681317">
    <property type="component" value="Chromosome"/>
</dbReference>
<dbReference type="PANTHER" id="PTHR38013:SF1">
    <property type="entry name" value="GLYCOPROTEIN_POLYSACCHARIDE METABOLISM"/>
    <property type="match status" value="1"/>
</dbReference>
<dbReference type="PROSITE" id="PS51257">
    <property type="entry name" value="PROKAR_LIPOPROTEIN"/>
    <property type="match status" value="1"/>
</dbReference>
<gene>
    <name evidence="7" type="ORF">LYSCAS_31090</name>
</gene>
<organism evidence="7 8">
    <name type="scientific">Noviluteimonas caseinilytica</name>
    <dbReference type="NCBI Taxonomy" id="2675101"/>
    <lineage>
        <taxon>Bacteria</taxon>
        <taxon>Pseudomonadati</taxon>
        <taxon>Pseudomonadota</taxon>
        <taxon>Gammaproteobacteria</taxon>
        <taxon>Lysobacterales</taxon>
        <taxon>Lysobacteraceae</taxon>
        <taxon>Noviluteimonas</taxon>
    </lineage>
</organism>
<dbReference type="InterPro" id="IPR053196">
    <property type="entry name" value="Lipoprotein_YbaY-like"/>
</dbReference>
<evidence type="ECO:0000256" key="3">
    <source>
        <dbReference type="ARBA" id="ARBA00023139"/>
    </source>
</evidence>
<dbReference type="RefSeq" id="WP_213434977.1">
    <property type="nucleotide sequence ID" value="NZ_AP024545.1"/>
</dbReference>
<protein>
    <recommendedName>
        <fullName evidence="6">C-type lysozyme inhibitor domain-containing protein</fullName>
    </recommendedName>
</protein>
<sequence>MIAVRTALAAVLVASLAGCPQEVPPMAPADTPMPTESNFIHGRASYLERIKIPPGADFTVQLIDNQLADTPKAVIATTTLEDVAGPPYDFALQYDPAKLRPNGQYGLSATLRGADGGLLFVTGTRVPVTIGDTKVVEFRMVRASAGDAPQPAAQLNRTQWTCGGMTFAAVFDMTNGRVELALPDGALSLPQAVSASGARYNDHLGNEFWTKGSSGTLTRAGGKKSDCVQADAKPASGSVWDKAKARGIAFRAIGTEPGWLVEVGQGETPMLHAELDYGEHKFDAKVQMLSGLLGYASTQGQPMRLVLERKACSDGMSDERYPVDATFEVGAKRYRGCGRFLD</sequence>
<evidence type="ECO:0000313" key="8">
    <source>
        <dbReference type="Proteomes" id="UP000681317"/>
    </source>
</evidence>
<dbReference type="Pfam" id="PF09619">
    <property type="entry name" value="YscW"/>
    <property type="match status" value="1"/>
</dbReference>
<dbReference type="InterPro" id="IPR018660">
    <property type="entry name" value="MliC"/>
</dbReference>
<feature type="signal peptide" evidence="5">
    <location>
        <begin position="1"/>
        <end position="20"/>
    </location>
</feature>
<evidence type="ECO:0000256" key="4">
    <source>
        <dbReference type="ARBA" id="ARBA00023288"/>
    </source>
</evidence>
<evidence type="ECO:0000313" key="7">
    <source>
        <dbReference type="EMBL" id="BCT94085.1"/>
    </source>
</evidence>
<proteinExistence type="predicted"/>
<evidence type="ECO:0000256" key="1">
    <source>
        <dbReference type="ARBA" id="ARBA00022729"/>
    </source>
</evidence>
<dbReference type="PANTHER" id="PTHR38013">
    <property type="entry name" value="GLYCOPROTEIN/POLYSACCHARIDE METABOLISM"/>
    <property type="match status" value="1"/>
</dbReference>
<dbReference type="InterPro" id="IPR039366">
    <property type="entry name" value="Pilotin"/>
</dbReference>
<dbReference type="Pfam" id="PF09864">
    <property type="entry name" value="MliC"/>
    <property type="match status" value="1"/>
</dbReference>
<feature type="chain" id="PRO_5046217430" description="C-type lysozyme inhibitor domain-containing protein" evidence="5">
    <location>
        <begin position="21"/>
        <end position="342"/>
    </location>
</feature>
<dbReference type="InterPro" id="IPR036328">
    <property type="entry name" value="MliC_sf"/>
</dbReference>
<keyword evidence="2" id="KW-0472">Membrane</keyword>
<dbReference type="EMBL" id="AP024545">
    <property type="protein sequence ID" value="BCT94085.1"/>
    <property type="molecule type" value="Genomic_DNA"/>
</dbReference>